<keyword evidence="2" id="KW-0805">Transcription regulation</keyword>
<feature type="domain" description="RNA polymerase sigma-70 region 4" evidence="7">
    <location>
        <begin position="134"/>
        <end position="181"/>
    </location>
</feature>
<comment type="caution">
    <text evidence="8">The sequence shown here is derived from an EMBL/GenBank/DDBJ whole genome shotgun (WGS) entry which is preliminary data.</text>
</comment>
<sequence>MSPLHNLSEETLILLLKKKNQQAFSYLYDNYADSLYGVVCRIVTSAEHAEEVIQDVFVKIWKHVDLFDVEKGRLYTWMINIARNAALDYRKSKGVQNELKNQPLSNIVNREEEQDRSQNERNAQADFIGFKNILDKLKPECRVLIEMAYYEGYTQQEIAQQLDIPLGTIKTRTKAAFLQLKTLLKDYR</sequence>
<dbReference type="Gene3D" id="1.10.1740.10">
    <property type="match status" value="1"/>
</dbReference>
<dbReference type="CDD" id="cd06171">
    <property type="entry name" value="Sigma70_r4"/>
    <property type="match status" value="1"/>
</dbReference>
<keyword evidence="5" id="KW-0804">Transcription</keyword>
<dbReference type="InterPro" id="IPR014284">
    <property type="entry name" value="RNA_pol_sigma-70_dom"/>
</dbReference>
<evidence type="ECO:0000256" key="2">
    <source>
        <dbReference type="ARBA" id="ARBA00023015"/>
    </source>
</evidence>
<protein>
    <submittedName>
        <fullName evidence="8">Sigma-70 family RNA polymerase sigma factor</fullName>
    </submittedName>
</protein>
<evidence type="ECO:0000259" key="7">
    <source>
        <dbReference type="Pfam" id="PF04545"/>
    </source>
</evidence>
<keyword evidence="4" id="KW-0238">DNA-binding</keyword>
<dbReference type="InterPro" id="IPR036388">
    <property type="entry name" value="WH-like_DNA-bd_sf"/>
</dbReference>
<proteinExistence type="inferred from homology"/>
<dbReference type="PANTHER" id="PTHR43133:SF62">
    <property type="entry name" value="RNA POLYMERASE SIGMA FACTOR SIGZ"/>
    <property type="match status" value="1"/>
</dbReference>
<keyword evidence="3" id="KW-0731">Sigma factor</keyword>
<gene>
    <name evidence="8" type="ORF">GCM10022218_34580</name>
</gene>
<dbReference type="InterPro" id="IPR007627">
    <property type="entry name" value="RNA_pol_sigma70_r2"/>
</dbReference>
<evidence type="ECO:0000256" key="4">
    <source>
        <dbReference type="ARBA" id="ARBA00023125"/>
    </source>
</evidence>
<evidence type="ECO:0000256" key="1">
    <source>
        <dbReference type="ARBA" id="ARBA00010641"/>
    </source>
</evidence>
<evidence type="ECO:0000256" key="5">
    <source>
        <dbReference type="ARBA" id="ARBA00023163"/>
    </source>
</evidence>
<dbReference type="Proteomes" id="UP001500167">
    <property type="component" value="Unassembled WGS sequence"/>
</dbReference>
<name>A0ABP8A9X2_9SPHI</name>
<dbReference type="InterPro" id="IPR013324">
    <property type="entry name" value="RNA_pol_sigma_r3/r4-like"/>
</dbReference>
<dbReference type="InterPro" id="IPR007630">
    <property type="entry name" value="RNA_pol_sigma70_r4"/>
</dbReference>
<comment type="similarity">
    <text evidence="1">Belongs to the sigma-70 factor family. ECF subfamily.</text>
</comment>
<evidence type="ECO:0000256" key="3">
    <source>
        <dbReference type="ARBA" id="ARBA00023082"/>
    </source>
</evidence>
<dbReference type="NCBIfam" id="TIGR02937">
    <property type="entry name" value="sigma70-ECF"/>
    <property type="match status" value="1"/>
</dbReference>
<dbReference type="Pfam" id="PF04542">
    <property type="entry name" value="Sigma70_r2"/>
    <property type="match status" value="1"/>
</dbReference>
<keyword evidence="9" id="KW-1185">Reference proteome</keyword>
<feature type="domain" description="RNA polymerase sigma-70 region 2" evidence="6">
    <location>
        <begin position="27"/>
        <end position="93"/>
    </location>
</feature>
<accession>A0ABP8A9X2</accession>
<evidence type="ECO:0000313" key="9">
    <source>
        <dbReference type="Proteomes" id="UP001500167"/>
    </source>
</evidence>
<dbReference type="RefSeq" id="WP_346087126.1">
    <property type="nucleotide sequence ID" value="NZ_BAAAZK010000007.1"/>
</dbReference>
<dbReference type="Gene3D" id="1.10.10.10">
    <property type="entry name" value="Winged helix-like DNA-binding domain superfamily/Winged helix DNA-binding domain"/>
    <property type="match status" value="1"/>
</dbReference>
<organism evidence="8 9">
    <name type="scientific">Sphingobacterium ginsenosidimutans</name>
    <dbReference type="NCBI Taxonomy" id="687845"/>
    <lineage>
        <taxon>Bacteria</taxon>
        <taxon>Pseudomonadati</taxon>
        <taxon>Bacteroidota</taxon>
        <taxon>Sphingobacteriia</taxon>
        <taxon>Sphingobacteriales</taxon>
        <taxon>Sphingobacteriaceae</taxon>
        <taxon>Sphingobacterium</taxon>
    </lineage>
</organism>
<dbReference type="PANTHER" id="PTHR43133">
    <property type="entry name" value="RNA POLYMERASE ECF-TYPE SIGMA FACTO"/>
    <property type="match status" value="1"/>
</dbReference>
<dbReference type="SUPFAM" id="SSF88946">
    <property type="entry name" value="Sigma2 domain of RNA polymerase sigma factors"/>
    <property type="match status" value="1"/>
</dbReference>
<dbReference type="EMBL" id="BAAAZK010000007">
    <property type="protein sequence ID" value="GAA4180422.1"/>
    <property type="molecule type" value="Genomic_DNA"/>
</dbReference>
<dbReference type="SUPFAM" id="SSF88659">
    <property type="entry name" value="Sigma3 and sigma4 domains of RNA polymerase sigma factors"/>
    <property type="match status" value="1"/>
</dbReference>
<dbReference type="InterPro" id="IPR013325">
    <property type="entry name" value="RNA_pol_sigma_r2"/>
</dbReference>
<dbReference type="InterPro" id="IPR039425">
    <property type="entry name" value="RNA_pol_sigma-70-like"/>
</dbReference>
<dbReference type="Pfam" id="PF04545">
    <property type="entry name" value="Sigma70_r4"/>
    <property type="match status" value="1"/>
</dbReference>
<reference evidence="9" key="1">
    <citation type="journal article" date="2019" name="Int. J. Syst. Evol. Microbiol.">
        <title>The Global Catalogue of Microorganisms (GCM) 10K type strain sequencing project: providing services to taxonomists for standard genome sequencing and annotation.</title>
        <authorList>
            <consortium name="The Broad Institute Genomics Platform"/>
            <consortium name="The Broad Institute Genome Sequencing Center for Infectious Disease"/>
            <person name="Wu L."/>
            <person name="Ma J."/>
        </authorList>
    </citation>
    <scope>NUCLEOTIDE SEQUENCE [LARGE SCALE GENOMIC DNA]</scope>
    <source>
        <strain evidence="9">JCM 16722</strain>
    </source>
</reference>
<evidence type="ECO:0000259" key="6">
    <source>
        <dbReference type="Pfam" id="PF04542"/>
    </source>
</evidence>
<evidence type="ECO:0000313" key="8">
    <source>
        <dbReference type="EMBL" id="GAA4180422.1"/>
    </source>
</evidence>